<dbReference type="AlphaFoldDB" id="A0A8X8ZR68"/>
<dbReference type="Pfam" id="PF04842">
    <property type="entry name" value="DUF639"/>
    <property type="match status" value="1"/>
</dbReference>
<proteinExistence type="predicted"/>
<reference evidence="2" key="2">
    <citation type="submission" date="2020-08" db="EMBL/GenBank/DDBJ databases">
        <title>Plant Genome Project.</title>
        <authorList>
            <person name="Zhang R.-G."/>
        </authorList>
    </citation>
    <scope>NUCLEOTIDE SEQUENCE</scope>
    <source>
        <strain evidence="2">Huo1</strain>
        <tissue evidence="2">Leaf</tissue>
    </source>
</reference>
<dbReference type="InterPro" id="IPR006927">
    <property type="entry name" value="DUF639"/>
</dbReference>
<keyword evidence="1" id="KW-1133">Transmembrane helix</keyword>
<feature type="transmembrane region" description="Helical" evidence="1">
    <location>
        <begin position="531"/>
        <end position="553"/>
    </location>
</feature>
<reference evidence="2" key="1">
    <citation type="submission" date="2018-01" db="EMBL/GenBank/DDBJ databases">
        <authorList>
            <person name="Mao J.F."/>
        </authorList>
    </citation>
    <scope>NUCLEOTIDE SEQUENCE</scope>
    <source>
        <strain evidence="2">Huo1</strain>
        <tissue evidence="2">Leaf</tissue>
    </source>
</reference>
<keyword evidence="3" id="KW-1185">Reference proteome</keyword>
<organism evidence="2">
    <name type="scientific">Salvia splendens</name>
    <name type="common">Scarlet sage</name>
    <dbReference type="NCBI Taxonomy" id="180675"/>
    <lineage>
        <taxon>Eukaryota</taxon>
        <taxon>Viridiplantae</taxon>
        <taxon>Streptophyta</taxon>
        <taxon>Embryophyta</taxon>
        <taxon>Tracheophyta</taxon>
        <taxon>Spermatophyta</taxon>
        <taxon>Magnoliopsida</taxon>
        <taxon>eudicotyledons</taxon>
        <taxon>Gunneridae</taxon>
        <taxon>Pentapetalae</taxon>
        <taxon>asterids</taxon>
        <taxon>lamiids</taxon>
        <taxon>Lamiales</taxon>
        <taxon>Lamiaceae</taxon>
        <taxon>Nepetoideae</taxon>
        <taxon>Mentheae</taxon>
        <taxon>Salviinae</taxon>
        <taxon>Salvia</taxon>
        <taxon>Salvia subgen. Calosphace</taxon>
        <taxon>core Calosphace</taxon>
    </lineage>
</organism>
<name>A0A8X8ZR68_SALSN</name>
<evidence type="ECO:0000313" key="2">
    <source>
        <dbReference type="EMBL" id="KAG6413756.1"/>
    </source>
</evidence>
<evidence type="ECO:0000313" key="3">
    <source>
        <dbReference type="Proteomes" id="UP000298416"/>
    </source>
</evidence>
<sequence length="692" mass="77242">MAMVNRTRNMLEGLMKEGSFKWLTKRQSAFDEDIEDMERSPSAGKNWLPELSLAANVVVRRCSKILGLSLSQLRENFNAEVSEILKHQSSFARNFLEYCCFLALAWSIHVNGYLDEKKFRRLTFDMMVAWEFPEASSEPYLHADDDVTVGVESFSRIAPAVPVVADVVVSDKIFEVLAGSGVLKWEVQLRAIRRLQSQSESSLLSSIRAGRGEKILEVDGTVTTQPVLEHVGTSAWPGRLTLTDHALYFEALCVVSYDKAKSYDLADDLQQVVKPELTGPWGTRLFDKAVFYKSSVLSEPVVVEFPELKGHTRRDYWLAVIREVLYAHRFVLKFRISGLEREEVLLKAIFGIMRVQALKEMSFTQPLCFDALLMFNVCDQLPLGDLILEELVNTLACGKMDKKNAGTPGNGVYSSSALSIASNLGFSIGKSWGLVNGSGPVVGEITVGEMTPLEKAVKEARCSYENVVLAQATVDGVKVDGIDTNLAVMKEVLSPMTEIWSWLVFLFSWEEPSKSLAFCLVFTCIICKLDYVMLSLLLLVSCTSLKVLVFMLLTRYLGQGMPIDELKVTAPPPMNTMEQLLAVQNSISQAEELIQDGNILLLKCRALLLSIFPQNNADLQQTCQSKGLELKIRVISCYRESCYCIFGSGLASCSFTGSIYFRVGFLGDIYAIFTNQKTEHRKMDEKVKGLVV</sequence>
<protein>
    <submittedName>
        <fullName evidence="2">Uncharacterized protein</fullName>
    </submittedName>
</protein>
<comment type="caution">
    <text evidence="2">The sequence shown here is derived from an EMBL/GenBank/DDBJ whole genome shotgun (WGS) entry which is preliminary data.</text>
</comment>
<dbReference type="EMBL" id="PNBA02000009">
    <property type="protein sequence ID" value="KAG6413756.1"/>
    <property type="molecule type" value="Genomic_DNA"/>
</dbReference>
<keyword evidence="1" id="KW-0812">Transmembrane</keyword>
<dbReference type="PANTHER" id="PTHR31860:SF6">
    <property type="entry name" value="HEAT-INDUCIBLE TRANSCRIPTION REPRESSOR (DUF639)"/>
    <property type="match status" value="1"/>
</dbReference>
<dbReference type="PANTHER" id="PTHR31860">
    <property type="entry name" value="HEAT-INDUCIBLE TRANSCRIPTION REPRESSOR (DUF639)-RELATED"/>
    <property type="match status" value="1"/>
</dbReference>
<evidence type="ECO:0000256" key="1">
    <source>
        <dbReference type="SAM" id="Phobius"/>
    </source>
</evidence>
<dbReference type="Proteomes" id="UP000298416">
    <property type="component" value="Unassembled WGS sequence"/>
</dbReference>
<accession>A0A8X8ZR68</accession>
<gene>
    <name evidence="2" type="ORF">SASPL_126470</name>
</gene>
<keyword evidence="1" id="KW-0472">Membrane</keyword>